<dbReference type="GO" id="GO:0006508">
    <property type="term" value="P:proteolysis"/>
    <property type="evidence" value="ECO:0007669"/>
    <property type="project" value="UniProtKB-KW"/>
</dbReference>
<gene>
    <name evidence="1" type="ordered locus">AciX8_2845</name>
</gene>
<keyword evidence="1" id="KW-0482">Metalloprotease</keyword>
<dbReference type="EMBL" id="CP003130">
    <property type="protein sequence ID" value="AEU37150.1"/>
    <property type="molecule type" value="Genomic_DNA"/>
</dbReference>
<sequence length="67" mass="7028">MSADPAGGSPKRLSRRLPFPYGGLGYSLPDIPLKVHARVLDASADLAAMLSGQSGGRIFGFRCNPRG</sequence>
<dbReference type="KEGG" id="gma:AciX8_2845"/>
<reference evidence="1 2" key="1">
    <citation type="submission" date="2011-11" db="EMBL/GenBank/DDBJ databases">
        <title>Complete sequence of Granulicella mallensis MP5ACTX8.</title>
        <authorList>
            <consortium name="US DOE Joint Genome Institute"/>
            <person name="Lucas S."/>
            <person name="Copeland A."/>
            <person name="Lapidus A."/>
            <person name="Cheng J.-F."/>
            <person name="Goodwin L."/>
            <person name="Pitluck S."/>
            <person name="Peters L."/>
            <person name="Lu M."/>
            <person name="Detter J.C."/>
            <person name="Han C."/>
            <person name="Tapia R."/>
            <person name="Land M."/>
            <person name="Hauser L."/>
            <person name="Kyrpides N."/>
            <person name="Ivanova N."/>
            <person name="Mikhailova N."/>
            <person name="Pagani I."/>
            <person name="Rawat S."/>
            <person name="Mannisto M."/>
            <person name="Haggblom M."/>
            <person name="Woyke T."/>
        </authorList>
    </citation>
    <scope>NUCLEOTIDE SEQUENCE [LARGE SCALE GENOMIC DNA]</scope>
    <source>
        <strain evidence="2">ATCC BAA-1857 / DSM 23137 / MP5ACTX8</strain>
    </source>
</reference>
<evidence type="ECO:0000313" key="2">
    <source>
        <dbReference type="Proteomes" id="UP000007113"/>
    </source>
</evidence>
<dbReference type="GO" id="GO:0008237">
    <property type="term" value="F:metallopeptidase activity"/>
    <property type="evidence" value="ECO:0007669"/>
    <property type="project" value="UniProtKB-KW"/>
</dbReference>
<organism evidence="1 2">
    <name type="scientific">Granulicella mallensis (strain ATCC BAA-1857 / DSM 23137 / MP5ACTX8)</name>
    <dbReference type="NCBI Taxonomy" id="682795"/>
    <lineage>
        <taxon>Bacteria</taxon>
        <taxon>Pseudomonadati</taxon>
        <taxon>Acidobacteriota</taxon>
        <taxon>Terriglobia</taxon>
        <taxon>Terriglobales</taxon>
        <taxon>Acidobacteriaceae</taxon>
        <taxon>Granulicella</taxon>
    </lineage>
</organism>
<evidence type="ECO:0000313" key="1">
    <source>
        <dbReference type="EMBL" id="AEU37150.1"/>
    </source>
</evidence>
<dbReference type="HOGENOM" id="CLU_2806435_0_0_0"/>
<dbReference type="AlphaFoldDB" id="G8NPR1"/>
<name>G8NPR1_GRAMM</name>
<accession>G8NPR1</accession>
<keyword evidence="1" id="KW-0645">Protease</keyword>
<keyword evidence="1" id="KW-0378">Hydrolase</keyword>
<keyword evidence="2" id="KW-1185">Reference proteome</keyword>
<proteinExistence type="predicted"/>
<dbReference type="Proteomes" id="UP000007113">
    <property type="component" value="Chromosome"/>
</dbReference>
<protein>
    <submittedName>
        <fullName evidence="1">ATP-dependent metalloprotease FtsH</fullName>
    </submittedName>
</protein>